<name>A0A5B7YIU9_9ALTE</name>
<dbReference type="AlphaFoldDB" id="A0A5B7YIU9"/>
<geneLocation type="plasmid" evidence="1 2">
    <name>plas12</name>
</geneLocation>
<dbReference type="EMBL" id="CP039853">
    <property type="protein sequence ID" value="QCZ95567.1"/>
    <property type="molecule type" value="Genomic_DNA"/>
</dbReference>
<dbReference type="RefSeq" id="WP_139758253.1">
    <property type="nucleotide sequence ID" value="NZ_CP039853.1"/>
</dbReference>
<sequence>MSQKAPDKTDYIDAISMHGSNVVIENPDPIAHYAEGKSGVDGYGFSITLFRRLAEKNARSAKHNEMVALTTKKKGSDIEKAEVRVAQDRQEHLKDELVELFINRYRLTNITADEIVSFEGEKNDLIDFDRSEYDKIGKAESEQKLTEQDIEKRKYDYALSLGIKAFLVGGDSGGSLRVIDVTCLEFIDAESYKIPKV</sequence>
<dbReference type="KEGG" id="salk:FBQ74_18780"/>
<evidence type="ECO:0000313" key="2">
    <source>
        <dbReference type="Proteomes" id="UP000304912"/>
    </source>
</evidence>
<reference evidence="1 2" key="1">
    <citation type="submission" date="2019-04" db="EMBL/GenBank/DDBJ databases">
        <title>Salinimonas iocasae sp. nov., a halophilic bacterium isolated from the outer tube casing of tubeworms in Okinawa Trough.</title>
        <authorList>
            <person name="Zhang H."/>
            <person name="Wang H."/>
            <person name="Li C."/>
        </authorList>
    </citation>
    <scope>NUCLEOTIDE SEQUENCE [LARGE SCALE GENOMIC DNA]</scope>
    <source>
        <strain evidence="1 2">KX18D6</strain>
        <plasmid evidence="1 2">plas12</plasmid>
    </source>
</reference>
<evidence type="ECO:0000313" key="1">
    <source>
        <dbReference type="EMBL" id="QCZ95567.1"/>
    </source>
</evidence>
<protein>
    <submittedName>
        <fullName evidence="1">Uncharacterized protein</fullName>
    </submittedName>
</protein>
<accession>A0A5B7YIU9</accession>
<keyword evidence="2" id="KW-1185">Reference proteome</keyword>
<proteinExistence type="predicted"/>
<keyword evidence="1" id="KW-0614">Plasmid</keyword>
<organism evidence="1 2">
    <name type="scientific">Salinimonas iocasae</name>
    <dbReference type="NCBI Taxonomy" id="2572577"/>
    <lineage>
        <taxon>Bacteria</taxon>
        <taxon>Pseudomonadati</taxon>
        <taxon>Pseudomonadota</taxon>
        <taxon>Gammaproteobacteria</taxon>
        <taxon>Alteromonadales</taxon>
        <taxon>Alteromonadaceae</taxon>
        <taxon>Alteromonas/Salinimonas group</taxon>
        <taxon>Salinimonas</taxon>
    </lineage>
</organism>
<gene>
    <name evidence="1" type="ORF">FBQ74_18780</name>
</gene>
<dbReference type="Proteomes" id="UP000304912">
    <property type="component" value="Plasmid plas12"/>
</dbReference>